<dbReference type="AlphaFoldDB" id="A0A4U6QNA4"/>
<sequence length="298" mass="31417">MSPDSVALEDALSSLDVHLGQTRRWSLSPGGTVDLDRGRTVLGYVAHGEVRADTLGRTACAVAVSTGAATPTEAGRTLMAGDAFLSLGCDALTLRSPGPGRLATAVVRFAPPAGLPPLPPVVYVPGFVRLEPAAAALAAHLGPREQYPTISQAGDPVICRLMVTTVLLSVIRAWAQTVHTPGPGLAPSGDAFLDRVAAAVRDDPGRDWTVDRLALVGAMSRTVLSERFRAAFGRSPAGYVTEVRIRRAMDLLQLGHSVSETSRALGYASDEGFSRAFRRHVGQAPSSWRDQRRGVPPA</sequence>
<organism evidence="5 6">
    <name type="scientific">Nakamurella flava</name>
    <dbReference type="NCBI Taxonomy" id="2576308"/>
    <lineage>
        <taxon>Bacteria</taxon>
        <taxon>Bacillati</taxon>
        <taxon>Actinomycetota</taxon>
        <taxon>Actinomycetes</taxon>
        <taxon>Nakamurellales</taxon>
        <taxon>Nakamurellaceae</taxon>
        <taxon>Nakamurella</taxon>
    </lineage>
</organism>
<feature type="domain" description="HTH araC/xylS-type" evidence="4">
    <location>
        <begin position="194"/>
        <end position="291"/>
    </location>
</feature>
<name>A0A4U6QNA4_9ACTN</name>
<comment type="caution">
    <text evidence="5">The sequence shown here is derived from an EMBL/GenBank/DDBJ whole genome shotgun (WGS) entry which is preliminary data.</text>
</comment>
<evidence type="ECO:0000259" key="4">
    <source>
        <dbReference type="PROSITE" id="PS01124"/>
    </source>
</evidence>
<keyword evidence="6" id="KW-1185">Reference proteome</keyword>
<proteinExistence type="predicted"/>
<dbReference type="GO" id="GO:0003700">
    <property type="term" value="F:DNA-binding transcription factor activity"/>
    <property type="evidence" value="ECO:0007669"/>
    <property type="project" value="InterPro"/>
</dbReference>
<keyword evidence="3" id="KW-0804">Transcription</keyword>
<keyword evidence="2" id="KW-0238">DNA-binding</keyword>
<gene>
    <name evidence="5" type="ORF">FDO65_08250</name>
</gene>
<dbReference type="EMBL" id="SZZH01000001">
    <property type="protein sequence ID" value="TKV61546.1"/>
    <property type="molecule type" value="Genomic_DNA"/>
</dbReference>
<evidence type="ECO:0000256" key="3">
    <source>
        <dbReference type="ARBA" id="ARBA00023163"/>
    </source>
</evidence>
<evidence type="ECO:0000313" key="6">
    <source>
        <dbReference type="Proteomes" id="UP000306985"/>
    </source>
</evidence>
<accession>A0A4U6QNA4</accession>
<dbReference type="GO" id="GO:0043565">
    <property type="term" value="F:sequence-specific DNA binding"/>
    <property type="evidence" value="ECO:0007669"/>
    <property type="project" value="InterPro"/>
</dbReference>
<dbReference type="PANTHER" id="PTHR46796:SF7">
    <property type="entry name" value="ARAC FAMILY TRANSCRIPTIONAL REGULATOR"/>
    <property type="match status" value="1"/>
</dbReference>
<dbReference type="SUPFAM" id="SSF46689">
    <property type="entry name" value="Homeodomain-like"/>
    <property type="match status" value="2"/>
</dbReference>
<evidence type="ECO:0000256" key="1">
    <source>
        <dbReference type="ARBA" id="ARBA00023015"/>
    </source>
</evidence>
<keyword evidence="1" id="KW-0805">Transcription regulation</keyword>
<dbReference type="Proteomes" id="UP000306985">
    <property type="component" value="Unassembled WGS sequence"/>
</dbReference>
<dbReference type="RefSeq" id="WP_137448851.1">
    <property type="nucleotide sequence ID" value="NZ_SZZH01000001.1"/>
</dbReference>
<protein>
    <submittedName>
        <fullName evidence="5">Helix-turn-helix transcriptional regulator</fullName>
    </submittedName>
</protein>
<dbReference type="InterPro" id="IPR018062">
    <property type="entry name" value="HTH_AraC-typ_CS"/>
</dbReference>
<reference evidence="5 6" key="1">
    <citation type="submission" date="2019-05" db="EMBL/GenBank/DDBJ databases">
        <title>Nakamurella sp. N5BH11, whole genome shotgun sequence.</title>
        <authorList>
            <person name="Tuo L."/>
        </authorList>
    </citation>
    <scope>NUCLEOTIDE SEQUENCE [LARGE SCALE GENOMIC DNA]</scope>
    <source>
        <strain evidence="5 6">N5BH11</strain>
    </source>
</reference>
<dbReference type="Pfam" id="PF12833">
    <property type="entry name" value="HTH_18"/>
    <property type="match status" value="1"/>
</dbReference>
<dbReference type="InterPro" id="IPR050204">
    <property type="entry name" value="AraC_XylS_family_regulators"/>
</dbReference>
<dbReference type="PROSITE" id="PS01124">
    <property type="entry name" value="HTH_ARAC_FAMILY_2"/>
    <property type="match status" value="1"/>
</dbReference>
<evidence type="ECO:0000256" key="2">
    <source>
        <dbReference type="ARBA" id="ARBA00023125"/>
    </source>
</evidence>
<dbReference type="SMART" id="SM00342">
    <property type="entry name" value="HTH_ARAC"/>
    <property type="match status" value="1"/>
</dbReference>
<evidence type="ECO:0000313" key="5">
    <source>
        <dbReference type="EMBL" id="TKV61546.1"/>
    </source>
</evidence>
<dbReference type="OrthoDB" id="241790at2"/>
<dbReference type="PROSITE" id="PS00041">
    <property type="entry name" value="HTH_ARAC_FAMILY_1"/>
    <property type="match status" value="1"/>
</dbReference>
<dbReference type="InterPro" id="IPR009057">
    <property type="entry name" value="Homeodomain-like_sf"/>
</dbReference>
<dbReference type="InterPro" id="IPR018060">
    <property type="entry name" value="HTH_AraC"/>
</dbReference>
<dbReference type="PANTHER" id="PTHR46796">
    <property type="entry name" value="HTH-TYPE TRANSCRIPTIONAL ACTIVATOR RHAS-RELATED"/>
    <property type="match status" value="1"/>
</dbReference>
<dbReference type="Gene3D" id="1.10.10.60">
    <property type="entry name" value="Homeodomain-like"/>
    <property type="match status" value="2"/>
</dbReference>